<evidence type="ECO:0000313" key="3">
    <source>
        <dbReference type="Proteomes" id="UP000323136"/>
    </source>
</evidence>
<feature type="transmembrane region" description="Helical" evidence="1">
    <location>
        <begin position="126"/>
        <end position="144"/>
    </location>
</feature>
<dbReference type="OrthoDB" id="1340494at2"/>
<evidence type="ECO:0000313" key="2">
    <source>
        <dbReference type="EMBL" id="TYP99021.1"/>
    </source>
</evidence>
<reference evidence="2 3" key="1">
    <citation type="submission" date="2019-07" db="EMBL/GenBank/DDBJ databases">
        <title>Genomic Encyclopedia of Type Strains, Phase IV (KMG-IV): sequencing the most valuable type-strain genomes for metagenomic binning, comparative biology and taxonomic classification.</title>
        <authorList>
            <person name="Goeker M."/>
        </authorList>
    </citation>
    <scope>NUCLEOTIDE SEQUENCE [LARGE SCALE GENOMIC DNA]</scope>
    <source>
        <strain evidence="2 3">DSM 18961</strain>
    </source>
</reference>
<organism evidence="2 3">
    <name type="scientific">Tenacibaculum adriaticum</name>
    <dbReference type="NCBI Taxonomy" id="413713"/>
    <lineage>
        <taxon>Bacteria</taxon>
        <taxon>Pseudomonadati</taxon>
        <taxon>Bacteroidota</taxon>
        <taxon>Flavobacteriia</taxon>
        <taxon>Flavobacteriales</taxon>
        <taxon>Flavobacteriaceae</taxon>
        <taxon>Tenacibaculum</taxon>
    </lineage>
</organism>
<keyword evidence="1" id="KW-0472">Membrane</keyword>
<keyword evidence="1" id="KW-0812">Transmembrane</keyword>
<sequence length="246" mass="28913">MHKKLILLAFQKAKNDEENETGIIASTTKLSERISAILWNQFKCTFGEKSLRNLYKDAINSEEIIIEIKQPKVTQALCKYVGFDNYADFISKTQNSLEAKKSDDLDNVKNERNNKKFIAFIKANKVVFLISFLMIIIVFTISSINKQRWMVWKEDHYVEVKFDTEKYNLNQLKLFKKDRIENFRKIIPNCETLFFKKDGSINVWYGKNRKGELELFTSVGLHPETGKTLKPITTYMIKKYICETYN</sequence>
<name>A0A5S5DSZ7_9FLAO</name>
<dbReference type="RefSeq" id="WP_148869811.1">
    <property type="nucleotide sequence ID" value="NZ_VNIA01000002.1"/>
</dbReference>
<accession>A0A5S5DSZ7</accession>
<keyword evidence="1" id="KW-1133">Transmembrane helix</keyword>
<dbReference type="AlphaFoldDB" id="A0A5S5DSZ7"/>
<keyword evidence="3" id="KW-1185">Reference proteome</keyword>
<evidence type="ECO:0000256" key="1">
    <source>
        <dbReference type="SAM" id="Phobius"/>
    </source>
</evidence>
<proteinExistence type="predicted"/>
<dbReference type="Proteomes" id="UP000323136">
    <property type="component" value="Unassembled WGS sequence"/>
</dbReference>
<protein>
    <submittedName>
        <fullName evidence="2">Uncharacterized protein</fullName>
    </submittedName>
</protein>
<dbReference type="EMBL" id="VNIA01000002">
    <property type="protein sequence ID" value="TYP99021.1"/>
    <property type="molecule type" value="Genomic_DNA"/>
</dbReference>
<gene>
    <name evidence="2" type="ORF">C7447_102339</name>
</gene>
<comment type="caution">
    <text evidence="2">The sequence shown here is derived from an EMBL/GenBank/DDBJ whole genome shotgun (WGS) entry which is preliminary data.</text>
</comment>